<keyword evidence="2" id="KW-1185">Reference proteome</keyword>
<dbReference type="PIRSF" id="PIRSF033328">
    <property type="entry name" value="Phest_Mll4975"/>
    <property type="match status" value="1"/>
</dbReference>
<evidence type="ECO:0000313" key="1">
    <source>
        <dbReference type="EMBL" id="CAD7029893.1"/>
    </source>
</evidence>
<protein>
    <recommendedName>
        <fullName evidence="3">Phosphonate metabolism protein</fullName>
    </recommendedName>
</protein>
<dbReference type="NCBIfam" id="TIGR03223">
    <property type="entry name" value="Phn_opern_protn"/>
    <property type="match status" value="1"/>
</dbReference>
<evidence type="ECO:0000313" key="2">
    <source>
        <dbReference type="Proteomes" id="UP000606921"/>
    </source>
</evidence>
<evidence type="ECO:0008006" key="3">
    <source>
        <dbReference type="Google" id="ProtNLM"/>
    </source>
</evidence>
<comment type="caution">
    <text evidence="1">The sequence shown here is derived from an EMBL/GenBank/DDBJ whole genome shotgun (WGS) entry which is preliminary data.</text>
</comment>
<sequence>MTARNGWTAGNPSSFCHGNPLAQGPVCRTSLPPPPGQPLKHGPDVRYAIYFSPAPYDPLTSTASEWLGRDAFAGETRDVPASLSLSAGQWRELVAEPRRYGFHATLKAPFELREGRTEAELIDAFDRFAASAEVLEIPRVVIGQLGPFFALVPHALHPPLQAFAASVVRDFEPFRAPLSDADMARRKPERLTAAQRAHLMTWGYPYVMEEFRFHMTLTGPVDPALAPSVEEELQQRFSSCTNVPLTLDGLALFVERSRGEPFTIHRWRPLGRENANRKTFP</sequence>
<name>A0ABM8PH51_9HYPH</name>
<accession>A0ABM8PH51</accession>
<dbReference type="Proteomes" id="UP000606921">
    <property type="component" value="Unassembled WGS sequence"/>
</dbReference>
<dbReference type="InterPro" id="IPR009389">
    <property type="entry name" value="DUF1045"/>
</dbReference>
<reference evidence="1 2" key="1">
    <citation type="submission" date="2020-11" db="EMBL/GenBank/DDBJ databases">
        <authorList>
            <person name="Lassalle F."/>
        </authorList>
    </citation>
    <scope>NUCLEOTIDE SEQUENCE [LARGE SCALE GENOMIC DNA]</scope>
    <source>
        <strain evidence="1 2">JC140</strain>
    </source>
</reference>
<dbReference type="EMBL" id="CABFWF030000008">
    <property type="protein sequence ID" value="CAD7029893.1"/>
    <property type="molecule type" value="Genomic_DNA"/>
</dbReference>
<dbReference type="Pfam" id="PF06299">
    <property type="entry name" value="DUF1045"/>
    <property type="match status" value="1"/>
</dbReference>
<proteinExistence type="predicted"/>
<gene>
    <name evidence="1" type="ORF">REJC140_02763</name>
</gene>
<organism evidence="1 2">
    <name type="scientific">Pseudorhizobium endolithicum</name>
    <dbReference type="NCBI Taxonomy" id="1191678"/>
    <lineage>
        <taxon>Bacteria</taxon>
        <taxon>Pseudomonadati</taxon>
        <taxon>Pseudomonadota</taxon>
        <taxon>Alphaproteobacteria</taxon>
        <taxon>Hyphomicrobiales</taxon>
        <taxon>Rhizobiaceae</taxon>
        <taxon>Rhizobium/Agrobacterium group</taxon>
        <taxon>Pseudorhizobium</taxon>
    </lineage>
</organism>